<evidence type="ECO:0000256" key="4">
    <source>
        <dbReference type="ARBA" id="ARBA00023004"/>
    </source>
</evidence>
<dbReference type="EC" id="1.1.99.14" evidence="6"/>
<evidence type="ECO:0000313" key="8">
    <source>
        <dbReference type="EMBL" id="UWX05912.1"/>
    </source>
</evidence>
<evidence type="ECO:0000256" key="6">
    <source>
        <dbReference type="PIRNR" id="PIRNR000139"/>
    </source>
</evidence>
<keyword evidence="5 6" id="KW-0411">Iron-sulfur</keyword>
<dbReference type="InterPro" id="IPR012257">
    <property type="entry name" value="Glc_ox_4Fe-4S"/>
</dbReference>
<name>A0ABY5Y155_9BACT</name>
<evidence type="ECO:0000256" key="2">
    <source>
        <dbReference type="ARBA" id="ARBA00022723"/>
    </source>
</evidence>
<feature type="domain" description="4Fe-4S ferredoxin-type" evidence="7">
    <location>
        <begin position="10"/>
        <end position="41"/>
    </location>
</feature>
<organism evidence="8 9">
    <name type="scientific">Taurinivorans muris</name>
    <dbReference type="NCBI Taxonomy" id="2787751"/>
    <lineage>
        <taxon>Bacteria</taxon>
        <taxon>Pseudomonadati</taxon>
        <taxon>Thermodesulfobacteriota</taxon>
        <taxon>Desulfovibrionia</taxon>
        <taxon>Desulfovibrionales</taxon>
        <taxon>Desulfovibrionaceae</taxon>
        <taxon>Taurinivorans</taxon>
    </lineage>
</organism>
<dbReference type="EMBL" id="CP065938">
    <property type="protein sequence ID" value="UWX05912.1"/>
    <property type="molecule type" value="Genomic_DNA"/>
</dbReference>
<evidence type="ECO:0000256" key="5">
    <source>
        <dbReference type="ARBA" id="ARBA00023014"/>
    </source>
</evidence>
<accession>A0ABY5Y155</accession>
<dbReference type="SUPFAM" id="SSF46548">
    <property type="entry name" value="alpha-helical ferredoxin"/>
    <property type="match status" value="1"/>
</dbReference>
<dbReference type="Pfam" id="PF13183">
    <property type="entry name" value="Fer4_8"/>
    <property type="match status" value="1"/>
</dbReference>
<dbReference type="Pfam" id="PF02754">
    <property type="entry name" value="CCG"/>
    <property type="match status" value="2"/>
</dbReference>
<sequence>MNDMEQLRQSLLKIDDLLASCMRCGNCQAVCPVFSQTCREADVARGKIVLLQNLAYELIKDPKAVEERLTRCLLCGACEHNCSTGVKTLEIFVEGRIALTQYLKLSPIKKFIFQSLLTHPKLFKNAIRTGSLFQGLILRRQKNKQNTATAPLLKPFLGARHIPTLPKKQLSEKYGVLVGDKSKKYNVIFYPGCMSDKVYTQIGDAVLSLLFHYDVGVIMPDDFSCCGLPALASGDKNGFDALVKNNIGVFERIGLDHGVDYVVSACPSCTETLHKWWLQLSGNYSLKERDVLQKISAKAIDMHDFLYNVLKIDTSKTTPKENAAVITYHESCHLKKSLGISKEVRELLKLNENYVLKEMAEADKCCGCGGSFTLTQPELSLKIGTRKWKNIVDSGAEEVVTACPACMMQIADMLGRNQTDIKVRHSLEILAETLTAGK</sequence>
<dbReference type="PIRSF" id="PIRSF000139">
    <property type="entry name" value="Glc_ox_4Fe-4S"/>
    <property type="match status" value="1"/>
</dbReference>
<reference evidence="8" key="1">
    <citation type="submission" date="2020-12" db="EMBL/GenBank/DDBJ databases">
        <title>Taurinivorans muris gen. nov., sp. nov., fundamental and realized metabolic niche of a ubiquitous sulfidogenic bacterium in the murine intestine.</title>
        <authorList>
            <person name="Ye H."/>
            <person name="Hanson B.T."/>
            <person name="Loy A."/>
        </authorList>
    </citation>
    <scope>NUCLEOTIDE SEQUENCE</scope>
    <source>
        <strain evidence="8">LT0009</strain>
    </source>
</reference>
<dbReference type="PANTHER" id="PTHR32479">
    <property type="entry name" value="GLYCOLATE OXIDASE IRON-SULFUR SUBUNIT"/>
    <property type="match status" value="1"/>
</dbReference>
<keyword evidence="6" id="KW-0813">Transport</keyword>
<evidence type="ECO:0000259" key="7">
    <source>
        <dbReference type="PROSITE" id="PS51379"/>
    </source>
</evidence>
<dbReference type="Gene3D" id="1.10.1060.10">
    <property type="entry name" value="Alpha-helical ferredoxin"/>
    <property type="match status" value="1"/>
</dbReference>
<dbReference type="PROSITE" id="PS00198">
    <property type="entry name" value="4FE4S_FER_1"/>
    <property type="match status" value="1"/>
</dbReference>
<evidence type="ECO:0000256" key="3">
    <source>
        <dbReference type="ARBA" id="ARBA00022737"/>
    </source>
</evidence>
<comment type="catalytic activity">
    <reaction evidence="6">
        <text>(R)-lactate + A = pyruvate + AH2</text>
        <dbReference type="Rhea" id="RHEA:15089"/>
        <dbReference type="ChEBI" id="CHEBI:13193"/>
        <dbReference type="ChEBI" id="CHEBI:15361"/>
        <dbReference type="ChEBI" id="CHEBI:16004"/>
        <dbReference type="ChEBI" id="CHEBI:17499"/>
    </reaction>
</comment>
<keyword evidence="6" id="KW-0249">Electron transport</keyword>
<dbReference type="PANTHER" id="PTHR32479:SF20">
    <property type="entry name" value="GLYCOLATE OXIDASE IRON-SULFUR SUBUNIT"/>
    <property type="match status" value="1"/>
</dbReference>
<keyword evidence="3" id="KW-0677">Repeat</keyword>
<dbReference type="Proteomes" id="UP001058120">
    <property type="component" value="Chromosome"/>
</dbReference>
<keyword evidence="1 6" id="KW-0004">4Fe-4S</keyword>
<comment type="cofactor">
    <cofactor evidence="6">
        <name>[4Fe-4S] cluster</name>
        <dbReference type="ChEBI" id="CHEBI:49883"/>
    </cofactor>
    <text evidence="6">Binds 2 [4Fe-4S] clusters.</text>
</comment>
<keyword evidence="4 6" id="KW-0408">Iron</keyword>
<comment type="catalytic activity">
    <reaction evidence="6">
        <text>glycolate + A = glyoxylate + AH2</text>
        <dbReference type="Rhea" id="RHEA:21264"/>
        <dbReference type="ChEBI" id="CHEBI:13193"/>
        <dbReference type="ChEBI" id="CHEBI:17499"/>
        <dbReference type="ChEBI" id="CHEBI:29805"/>
        <dbReference type="ChEBI" id="CHEBI:36655"/>
        <dbReference type="EC" id="1.1.99.14"/>
    </reaction>
</comment>
<keyword evidence="9" id="KW-1185">Reference proteome</keyword>
<dbReference type="PROSITE" id="PS51379">
    <property type="entry name" value="4FE4S_FER_2"/>
    <property type="match status" value="2"/>
</dbReference>
<gene>
    <name evidence="8" type="ORF">JBF11_00865</name>
</gene>
<evidence type="ECO:0000313" key="9">
    <source>
        <dbReference type="Proteomes" id="UP001058120"/>
    </source>
</evidence>
<dbReference type="InterPro" id="IPR009051">
    <property type="entry name" value="Helical_ferredxn"/>
</dbReference>
<dbReference type="InterPro" id="IPR004017">
    <property type="entry name" value="Cys_rich_dom"/>
</dbReference>
<proteinExistence type="predicted"/>
<keyword evidence="2 6" id="KW-0479">Metal-binding</keyword>
<evidence type="ECO:0000256" key="1">
    <source>
        <dbReference type="ARBA" id="ARBA00022485"/>
    </source>
</evidence>
<dbReference type="InterPro" id="IPR017900">
    <property type="entry name" value="4Fe4S_Fe_S_CS"/>
</dbReference>
<comment type="function">
    <text evidence="6">Component of a complex that catalyzes the oxidation of glycolate to glyoxylate.</text>
</comment>
<feature type="domain" description="4Fe-4S ferredoxin-type" evidence="7">
    <location>
        <begin position="63"/>
        <end position="92"/>
    </location>
</feature>
<dbReference type="InterPro" id="IPR017896">
    <property type="entry name" value="4Fe4S_Fe-S-bd"/>
</dbReference>
<protein>
    <recommendedName>
        <fullName evidence="6">Glycolate oxidase iron-sulfur subunit</fullName>
        <ecNumber evidence="6">1.1.99.14</ecNumber>
    </recommendedName>
</protein>